<dbReference type="AlphaFoldDB" id="A0AAD7SK73"/>
<keyword evidence="3" id="KW-1185">Reference proteome</keyword>
<keyword evidence="1" id="KW-0472">Membrane</keyword>
<comment type="caution">
    <text evidence="2">The sequence shown here is derived from an EMBL/GenBank/DDBJ whole genome shotgun (WGS) entry which is preliminary data.</text>
</comment>
<sequence>MDGQRLFAYIASHGPALCSTVMPFLLLKIVNNRRSKVRPLREITSPVRPVFGTRLDGYGGEESGFILITCPRI</sequence>
<keyword evidence="1" id="KW-0812">Transmembrane</keyword>
<proteinExistence type="predicted"/>
<dbReference type="EMBL" id="JAINUG010000054">
    <property type="protein sequence ID" value="KAJ8404149.1"/>
    <property type="molecule type" value="Genomic_DNA"/>
</dbReference>
<dbReference type="Proteomes" id="UP001221898">
    <property type="component" value="Unassembled WGS sequence"/>
</dbReference>
<accession>A0AAD7SK73</accession>
<organism evidence="2 3">
    <name type="scientific">Aldrovandia affinis</name>
    <dbReference type="NCBI Taxonomy" id="143900"/>
    <lineage>
        <taxon>Eukaryota</taxon>
        <taxon>Metazoa</taxon>
        <taxon>Chordata</taxon>
        <taxon>Craniata</taxon>
        <taxon>Vertebrata</taxon>
        <taxon>Euteleostomi</taxon>
        <taxon>Actinopterygii</taxon>
        <taxon>Neopterygii</taxon>
        <taxon>Teleostei</taxon>
        <taxon>Notacanthiformes</taxon>
        <taxon>Halosauridae</taxon>
        <taxon>Aldrovandia</taxon>
    </lineage>
</organism>
<keyword evidence="1" id="KW-1133">Transmembrane helix</keyword>
<name>A0AAD7SK73_9TELE</name>
<protein>
    <submittedName>
        <fullName evidence="2">Uncharacterized protein</fullName>
    </submittedName>
</protein>
<evidence type="ECO:0000256" key="1">
    <source>
        <dbReference type="SAM" id="Phobius"/>
    </source>
</evidence>
<evidence type="ECO:0000313" key="3">
    <source>
        <dbReference type="Proteomes" id="UP001221898"/>
    </source>
</evidence>
<evidence type="ECO:0000313" key="2">
    <source>
        <dbReference type="EMBL" id="KAJ8404149.1"/>
    </source>
</evidence>
<feature type="transmembrane region" description="Helical" evidence="1">
    <location>
        <begin position="6"/>
        <end position="27"/>
    </location>
</feature>
<gene>
    <name evidence="2" type="ORF">AAFF_G00339220</name>
</gene>
<reference evidence="2" key="1">
    <citation type="journal article" date="2023" name="Science">
        <title>Genome structures resolve the early diversification of teleost fishes.</title>
        <authorList>
            <person name="Parey E."/>
            <person name="Louis A."/>
            <person name="Montfort J."/>
            <person name="Bouchez O."/>
            <person name="Roques C."/>
            <person name="Iampietro C."/>
            <person name="Lluch J."/>
            <person name="Castinel A."/>
            <person name="Donnadieu C."/>
            <person name="Desvignes T."/>
            <person name="Floi Bucao C."/>
            <person name="Jouanno E."/>
            <person name="Wen M."/>
            <person name="Mejri S."/>
            <person name="Dirks R."/>
            <person name="Jansen H."/>
            <person name="Henkel C."/>
            <person name="Chen W.J."/>
            <person name="Zahm M."/>
            <person name="Cabau C."/>
            <person name="Klopp C."/>
            <person name="Thompson A.W."/>
            <person name="Robinson-Rechavi M."/>
            <person name="Braasch I."/>
            <person name="Lecointre G."/>
            <person name="Bobe J."/>
            <person name="Postlethwait J.H."/>
            <person name="Berthelot C."/>
            <person name="Roest Crollius H."/>
            <person name="Guiguen Y."/>
        </authorList>
    </citation>
    <scope>NUCLEOTIDE SEQUENCE</scope>
    <source>
        <strain evidence="2">NC1722</strain>
    </source>
</reference>